<keyword evidence="3" id="KW-1185">Reference proteome</keyword>
<evidence type="ECO:0000313" key="2">
    <source>
        <dbReference type="EMBL" id="MFD2915170.1"/>
    </source>
</evidence>
<feature type="non-terminal residue" evidence="2">
    <location>
        <position position="1192"/>
    </location>
</feature>
<proteinExistence type="predicted"/>
<feature type="signal peptide" evidence="1">
    <location>
        <begin position="1"/>
        <end position="25"/>
    </location>
</feature>
<dbReference type="EMBL" id="JBHUOS010000002">
    <property type="protein sequence ID" value="MFD2915170.1"/>
    <property type="molecule type" value="Genomic_DNA"/>
</dbReference>
<dbReference type="Proteomes" id="UP001597548">
    <property type="component" value="Unassembled WGS sequence"/>
</dbReference>
<keyword evidence="1" id="KW-0732">Signal</keyword>
<evidence type="ECO:0000313" key="3">
    <source>
        <dbReference type="Proteomes" id="UP001597548"/>
    </source>
</evidence>
<accession>A0ABW5ZRS7</accession>
<comment type="caution">
    <text evidence="2">The sequence shown here is derived from an EMBL/GenBank/DDBJ whole genome shotgun (WGS) entry which is preliminary data.</text>
</comment>
<sequence>MKKCFICIKVILIFSLFFSSENVFAQLGFCQGNSGDPIFLETFGTGTTDSPLPAGTTTYNYANGGEPIDGRYTVSSNTNYFDWFSVQDHTPDDTNGRMLVVNSASASGEFYRTTVSGLCENTSYEFSSWIVNLTPANGFCGAGAIPVNVRFEIWDNTDTNLLASGDTGNIGSTFSPNWQQYALVFQTIVGQTSVILKMINNGSGGCGNDLAIDDIVFKSCGDFIEVINTDSNDGVALCSSSTPYDTILTATPDNIVFSSHFYQWQESFDNMSWTDLSGETNETLTVSSVTTTTYYRAKVAEFATNLNNNDCNTFSNVFEIIITQAPTEPTIECWETATINDVTCDWEITGTQPTQPTGLECWEVTNFNTVTCSWDITGTQPVQPTIECWETVTFNNSTCLWEVSGTQPTQPTGLECWETTSFNTVTCSWDITGTQLVQPTIECWEIATFNTITCDWDVTGTQPTQPTIECWETVTFNNTTCSWDVTGTQPLEPTGLECWETTTFNDITCTWDISGTEPLAANTPTPLEYCDPDSDGFGVFTLTDLDNGITGGDPSLSVSYHETMADADNDVNPLLSPYNNIVEDMQTIYVRVDSATVVIDCATTLELILIVNPTPQLGAGPTALEVCDDLSADGIAQFDLTSKNAEILQNLADPTSYTVSYYADETNAGLPSNPIANPANYTNTEAFNQILWVRVEDNATGCYKLTTLELIVNALPVLVQPAPLELCDDNNPGDEMESFILEDATDEILNGQTGISLTYFETQADANTNYNPITSPYINTVNPQTIFVVATNDVTGCSVSTTATILLRVNPIPSPTTPTDLEECDGDNDGFASFDLEERTLEIIGGELNTAVTYHETLEDANMGDNPLASPYTNIVINEQTIYIRLTNTITGCYNASETLTIRVLESPEVPVTLDDYVICDTNADGIAQFDLTTKDAEILGTQTDVTLTYHVTILDAQSGANPIANVGNYTNTSNPQIIYVRLVSNTNGCVDTGLFELSVELPPVAVQPTPLQLCDDDVADEITVFDLTVKDNEITGGEGSWSVSYYETQDDANAQDNAVDAEAYTNTAIGIAPANPQTLYVVVTDTDTGCTDQVTLTIRVLPNPTPTTVLPDLILCDDINPGDMEEAFDLTTDEVLLLNGETGVTPTYHETFEDAEDGVNAIVDPTMYTNISTPQVIYVRVTNDITQCYTI</sequence>
<evidence type="ECO:0000256" key="1">
    <source>
        <dbReference type="SAM" id="SignalP"/>
    </source>
</evidence>
<gene>
    <name evidence="2" type="ORF">ACFS29_05935</name>
</gene>
<organism evidence="2 3">
    <name type="scientific">Psychroserpens luteus</name>
    <dbReference type="NCBI Taxonomy" id="1434066"/>
    <lineage>
        <taxon>Bacteria</taxon>
        <taxon>Pseudomonadati</taxon>
        <taxon>Bacteroidota</taxon>
        <taxon>Flavobacteriia</taxon>
        <taxon>Flavobacteriales</taxon>
        <taxon>Flavobacteriaceae</taxon>
        <taxon>Psychroserpens</taxon>
    </lineage>
</organism>
<reference evidence="3" key="1">
    <citation type="journal article" date="2019" name="Int. J. Syst. Evol. Microbiol.">
        <title>The Global Catalogue of Microorganisms (GCM) 10K type strain sequencing project: providing services to taxonomists for standard genome sequencing and annotation.</title>
        <authorList>
            <consortium name="The Broad Institute Genomics Platform"/>
            <consortium name="The Broad Institute Genome Sequencing Center for Infectious Disease"/>
            <person name="Wu L."/>
            <person name="Ma J."/>
        </authorList>
    </citation>
    <scope>NUCLEOTIDE SEQUENCE [LARGE SCALE GENOMIC DNA]</scope>
    <source>
        <strain evidence="3">KCTC 32514</strain>
    </source>
</reference>
<feature type="chain" id="PRO_5045616105" evidence="1">
    <location>
        <begin position="26"/>
        <end position="1192"/>
    </location>
</feature>
<protein>
    <submittedName>
        <fullName evidence="2">Uncharacterized protein</fullName>
    </submittedName>
</protein>
<name>A0ABW5ZRS7_9FLAO</name>